<feature type="non-terminal residue" evidence="10">
    <location>
        <position position="1"/>
    </location>
</feature>
<keyword evidence="2" id="KW-0813">Transport</keyword>
<feature type="transmembrane region" description="Helical" evidence="8">
    <location>
        <begin position="166"/>
        <end position="191"/>
    </location>
</feature>
<comment type="caution">
    <text evidence="10">The sequence shown here is derived from an EMBL/GenBank/DDBJ whole genome shotgun (WGS) entry which is preliminary data.</text>
</comment>
<sequence>DVHDMAPDGAFLTLEGFRAHSQLAHVAFQAARDEAEAFPADDVIVAALESAGPRRLPADVRPGTPAARAVDLALIRLGAASWTALFSEAAAERGCGAGTGGRSVTLAEALNPEHPRHHAAFKTLVVDAHPHGIANEKTGTFWTAVMHIFCGIVGAGVLALPHSVAWLGWVGGPFMIIVFWLISCLTSWLLADAYEVNGVENGRYHHAVRNILGQRYGVIVSVFQLANIFLINITFSITGATAMAAMGTLVCGGGACFDSMWKMSCIFGAVEVFLSQVPSLESAWWVSTLGVRAAALSLGGADGARRAEAVAVFALGTHRLAVHSRAGLCVLGGAWAQAAGCSATAERGEQGDGAAEREADDRIGAERTVEEPAAVPASALPSPDPGSTSDPVPDHTSALSAAPSTSATPSPEPCRVVLGVRVEYLPSPAREAATLDELAWLAAGLALDPEARGALVAAVHVPTARFLGTQALTREALERAGGDALAARRHAALRTLEGLLAAMEGLAEAGEYLVTGGRGPVVIYAALAPELQEEGRDVEEGTRGAARLPLSGVGLPDPHTVYDVHAAHAAGAAVGAGDPMDDPAVAPLWQPADPGVPQIADTLPPNPAAMAGISAAFAFYFTVAVVNYSAFGNNVSGFILDAYPGPKWLLVVGYVFGQPIFDTIESHIKAFHLKRAQAAADAEALGKGAEELRRMSAAMQAKHRGAAPGDAAPVPRAEGSFLRRMSPAVSERLSRLSATASMYRMSTGFANEAVPLNEDHYFLPLWQRLLCRTLYVILTTVVAIVMPFFTDMAGLVGALTFFPLSIFLPIRCWRVLYHPTGAFSALLWFVEISMGIRRYLPTGAMASCATFTMTVRGLLASHGLVTRGGLVRTFANAAKKPADRFAEFIASGEGKRPADKDEIPDHSSAYGDDPVATVADVRGEESQHKSKRAKVGLERWGGFASTWKTKNGSKKSLD</sequence>
<feature type="transmembrane region" description="Helical" evidence="8">
    <location>
        <begin position="769"/>
        <end position="786"/>
    </location>
</feature>
<dbReference type="GO" id="GO:0016020">
    <property type="term" value="C:membrane"/>
    <property type="evidence" value="ECO:0007669"/>
    <property type="project" value="UniProtKB-SubCell"/>
</dbReference>
<evidence type="ECO:0000256" key="5">
    <source>
        <dbReference type="ARBA" id="ARBA00022989"/>
    </source>
</evidence>
<dbReference type="Proteomes" id="UP000279271">
    <property type="component" value="Unassembled WGS sequence"/>
</dbReference>
<name>A0A3M7KVQ7_AUXPR</name>
<evidence type="ECO:0000256" key="8">
    <source>
        <dbReference type="SAM" id="Phobius"/>
    </source>
</evidence>
<feature type="compositionally biased region" description="Low complexity" evidence="7">
    <location>
        <begin position="396"/>
        <end position="409"/>
    </location>
</feature>
<evidence type="ECO:0000313" key="11">
    <source>
        <dbReference type="Proteomes" id="UP000279271"/>
    </source>
</evidence>
<evidence type="ECO:0000256" key="6">
    <source>
        <dbReference type="ARBA" id="ARBA00023136"/>
    </source>
</evidence>
<feature type="transmembrane region" description="Helical" evidence="8">
    <location>
        <begin position="141"/>
        <end position="160"/>
    </location>
</feature>
<evidence type="ECO:0000256" key="2">
    <source>
        <dbReference type="ARBA" id="ARBA00022448"/>
    </source>
</evidence>
<feature type="compositionally biased region" description="Basic and acidic residues" evidence="7">
    <location>
        <begin position="893"/>
        <end position="905"/>
    </location>
</feature>
<feature type="region of interest" description="Disordered" evidence="7">
    <location>
        <begin position="366"/>
        <end position="413"/>
    </location>
</feature>
<dbReference type="EMBL" id="QOKY01000195">
    <property type="protein sequence ID" value="RMZ53815.1"/>
    <property type="molecule type" value="Genomic_DNA"/>
</dbReference>
<reference evidence="11" key="1">
    <citation type="journal article" date="2018" name="Algal Res.">
        <title>Characterization of plant carbon substrate utilization by Auxenochlorella protothecoides.</title>
        <authorList>
            <person name="Vogler B.W."/>
            <person name="Starkenburg S.R."/>
            <person name="Sudasinghe N."/>
            <person name="Schambach J.Y."/>
            <person name="Rollin J.A."/>
            <person name="Pattathil S."/>
            <person name="Barry A.N."/>
        </authorList>
    </citation>
    <scope>NUCLEOTIDE SEQUENCE [LARGE SCALE GENOMIC DNA]</scope>
    <source>
        <strain evidence="11">UTEX 25</strain>
    </source>
</reference>
<feature type="compositionally biased region" description="Low complexity" evidence="7">
    <location>
        <begin position="371"/>
        <end position="381"/>
    </location>
</feature>
<protein>
    <recommendedName>
        <fullName evidence="9">Amino acid transporter transmembrane domain-containing protein</fullName>
    </recommendedName>
</protein>
<keyword evidence="4" id="KW-0029">Amino-acid transport</keyword>
<feature type="region of interest" description="Disordered" evidence="7">
    <location>
        <begin position="893"/>
        <end position="914"/>
    </location>
</feature>
<feature type="domain" description="Amino acid transporter transmembrane" evidence="9">
    <location>
        <begin position="138"/>
        <end position="292"/>
    </location>
</feature>
<feature type="transmembrane region" description="Helical" evidence="8">
    <location>
        <begin position="212"/>
        <end position="231"/>
    </location>
</feature>
<gene>
    <name evidence="10" type="ORF">APUTEX25_003954</name>
</gene>
<evidence type="ECO:0000313" key="10">
    <source>
        <dbReference type="EMBL" id="RMZ53815.1"/>
    </source>
</evidence>
<dbReference type="InterPro" id="IPR013057">
    <property type="entry name" value="AA_transpt_TM"/>
</dbReference>
<keyword evidence="6 8" id="KW-0472">Membrane</keyword>
<dbReference type="Pfam" id="PF01490">
    <property type="entry name" value="Aa_trans"/>
    <property type="match status" value="2"/>
</dbReference>
<accession>A0A3M7KVQ7</accession>
<dbReference type="AlphaFoldDB" id="A0A3M7KVQ7"/>
<evidence type="ECO:0000256" key="7">
    <source>
        <dbReference type="SAM" id="MobiDB-lite"/>
    </source>
</evidence>
<proteinExistence type="predicted"/>
<dbReference type="PANTHER" id="PTHR48017">
    <property type="entry name" value="OS05G0424000 PROTEIN-RELATED"/>
    <property type="match status" value="1"/>
</dbReference>
<feature type="domain" description="Amino acid transporter transmembrane" evidence="9">
    <location>
        <begin position="610"/>
        <end position="813"/>
    </location>
</feature>
<keyword evidence="5 8" id="KW-1133">Transmembrane helix</keyword>
<dbReference type="GO" id="GO:0006865">
    <property type="term" value="P:amino acid transport"/>
    <property type="evidence" value="ECO:0007669"/>
    <property type="project" value="UniProtKB-KW"/>
</dbReference>
<organism evidence="10 11">
    <name type="scientific">Auxenochlorella protothecoides</name>
    <name type="common">Green microalga</name>
    <name type="synonym">Chlorella protothecoides</name>
    <dbReference type="NCBI Taxonomy" id="3075"/>
    <lineage>
        <taxon>Eukaryota</taxon>
        <taxon>Viridiplantae</taxon>
        <taxon>Chlorophyta</taxon>
        <taxon>core chlorophytes</taxon>
        <taxon>Trebouxiophyceae</taxon>
        <taxon>Chlorellales</taxon>
        <taxon>Chlorellaceae</taxon>
        <taxon>Auxenochlorella</taxon>
    </lineage>
</organism>
<keyword evidence="3 8" id="KW-0812">Transmembrane</keyword>
<comment type="subcellular location">
    <subcellularLocation>
        <location evidence="1">Membrane</location>
    </subcellularLocation>
</comment>
<evidence type="ECO:0000259" key="9">
    <source>
        <dbReference type="Pfam" id="PF01490"/>
    </source>
</evidence>
<evidence type="ECO:0000256" key="3">
    <source>
        <dbReference type="ARBA" id="ARBA00022692"/>
    </source>
</evidence>
<evidence type="ECO:0000256" key="4">
    <source>
        <dbReference type="ARBA" id="ARBA00022970"/>
    </source>
</evidence>
<evidence type="ECO:0000256" key="1">
    <source>
        <dbReference type="ARBA" id="ARBA00004370"/>
    </source>
</evidence>